<dbReference type="InterPro" id="IPR053925">
    <property type="entry name" value="RecX_HTH_3rd"/>
</dbReference>
<evidence type="ECO:0000256" key="3">
    <source>
        <dbReference type="ARBA" id="ARBA00018111"/>
    </source>
</evidence>
<comment type="similarity">
    <text evidence="2">Belongs to the RecX family.</text>
</comment>
<accession>A0AAV9ED53</accession>
<reference evidence="7" key="1">
    <citation type="journal article" date="2023" name="Nat. Commun.">
        <title>Diploid and tetraploid genomes of Acorus and the evolution of monocots.</title>
        <authorList>
            <person name="Ma L."/>
            <person name="Liu K.W."/>
            <person name="Li Z."/>
            <person name="Hsiao Y.Y."/>
            <person name="Qi Y."/>
            <person name="Fu T."/>
            <person name="Tang G.D."/>
            <person name="Zhang D."/>
            <person name="Sun W.H."/>
            <person name="Liu D.K."/>
            <person name="Li Y."/>
            <person name="Chen G.Z."/>
            <person name="Liu X.D."/>
            <person name="Liao X.Y."/>
            <person name="Jiang Y.T."/>
            <person name="Yu X."/>
            <person name="Hao Y."/>
            <person name="Huang J."/>
            <person name="Zhao X.W."/>
            <person name="Ke S."/>
            <person name="Chen Y.Y."/>
            <person name="Wu W.L."/>
            <person name="Hsu J.L."/>
            <person name="Lin Y.F."/>
            <person name="Huang M.D."/>
            <person name="Li C.Y."/>
            <person name="Huang L."/>
            <person name="Wang Z.W."/>
            <person name="Zhao X."/>
            <person name="Zhong W.Y."/>
            <person name="Peng D.H."/>
            <person name="Ahmad S."/>
            <person name="Lan S."/>
            <person name="Zhang J.S."/>
            <person name="Tsai W.C."/>
            <person name="Van de Peer Y."/>
            <person name="Liu Z.J."/>
        </authorList>
    </citation>
    <scope>NUCLEOTIDE SEQUENCE</scope>
    <source>
        <strain evidence="7">CP</strain>
    </source>
</reference>
<feature type="domain" description="RecX second three-helical" evidence="5">
    <location>
        <begin position="67"/>
        <end position="107"/>
    </location>
</feature>
<feature type="domain" description="RecX third three-helical" evidence="6">
    <location>
        <begin position="134"/>
        <end position="172"/>
    </location>
</feature>
<dbReference type="Pfam" id="PF21981">
    <property type="entry name" value="RecX_HTH3"/>
    <property type="match status" value="1"/>
</dbReference>
<evidence type="ECO:0000259" key="6">
    <source>
        <dbReference type="Pfam" id="PF21981"/>
    </source>
</evidence>
<comment type="subcellular location">
    <subcellularLocation>
        <location evidence="1">Cytoplasm</location>
    </subcellularLocation>
</comment>
<name>A0AAV9ED53_ACOCL</name>
<reference evidence="7" key="2">
    <citation type="submission" date="2023-06" db="EMBL/GenBank/DDBJ databases">
        <authorList>
            <person name="Ma L."/>
            <person name="Liu K.-W."/>
            <person name="Li Z."/>
            <person name="Hsiao Y.-Y."/>
            <person name="Qi Y."/>
            <person name="Fu T."/>
            <person name="Tang G."/>
            <person name="Zhang D."/>
            <person name="Sun W.-H."/>
            <person name="Liu D.-K."/>
            <person name="Li Y."/>
            <person name="Chen G.-Z."/>
            <person name="Liu X.-D."/>
            <person name="Liao X.-Y."/>
            <person name="Jiang Y.-T."/>
            <person name="Yu X."/>
            <person name="Hao Y."/>
            <person name="Huang J."/>
            <person name="Zhao X.-W."/>
            <person name="Ke S."/>
            <person name="Chen Y.-Y."/>
            <person name="Wu W.-L."/>
            <person name="Hsu J.-L."/>
            <person name="Lin Y.-F."/>
            <person name="Huang M.-D."/>
            <person name="Li C.-Y."/>
            <person name="Huang L."/>
            <person name="Wang Z.-W."/>
            <person name="Zhao X."/>
            <person name="Zhong W.-Y."/>
            <person name="Peng D.-H."/>
            <person name="Ahmad S."/>
            <person name="Lan S."/>
            <person name="Zhang J.-S."/>
            <person name="Tsai W.-C."/>
            <person name="Van De Peer Y."/>
            <person name="Liu Z.-J."/>
        </authorList>
    </citation>
    <scope>NUCLEOTIDE SEQUENCE</scope>
    <source>
        <strain evidence="7">CP</strain>
        <tissue evidence="7">Leaves</tissue>
    </source>
</reference>
<dbReference type="GO" id="GO:0006282">
    <property type="term" value="P:regulation of DNA repair"/>
    <property type="evidence" value="ECO:0007669"/>
    <property type="project" value="InterPro"/>
</dbReference>
<evidence type="ECO:0000256" key="4">
    <source>
        <dbReference type="ARBA" id="ARBA00022490"/>
    </source>
</evidence>
<dbReference type="EMBL" id="JAUJYO010000008">
    <property type="protein sequence ID" value="KAK1311116.1"/>
    <property type="molecule type" value="Genomic_DNA"/>
</dbReference>
<dbReference type="Pfam" id="PF02631">
    <property type="entry name" value="RecX_HTH2"/>
    <property type="match status" value="1"/>
</dbReference>
<dbReference type="AlphaFoldDB" id="A0AAV9ED53"/>
<sequence>MCKPVAEFHKFDSVEKHELEAAKWKSCEEESQGFHDEDMEIAKDVWKTKEEVEQLAIEILAARGMLNDGLYAEIFSQSRWLSRSWGPKRIKQALLRKGVNEAIVNKATKDVFEDANVTKNEESSNVRLSKLSMDQLFAQAAKQWQRSQGKSPEARKSRMLRWLQYRGFDWGVTLTILKKLESEYPP</sequence>
<evidence type="ECO:0000259" key="5">
    <source>
        <dbReference type="Pfam" id="PF02631"/>
    </source>
</evidence>
<organism evidence="7 8">
    <name type="scientific">Acorus calamus</name>
    <name type="common">Sweet flag</name>
    <dbReference type="NCBI Taxonomy" id="4465"/>
    <lineage>
        <taxon>Eukaryota</taxon>
        <taxon>Viridiplantae</taxon>
        <taxon>Streptophyta</taxon>
        <taxon>Embryophyta</taxon>
        <taxon>Tracheophyta</taxon>
        <taxon>Spermatophyta</taxon>
        <taxon>Magnoliopsida</taxon>
        <taxon>Liliopsida</taxon>
        <taxon>Acoraceae</taxon>
        <taxon>Acorus</taxon>
    </lineage>
</organism>
<proteinExistence type="inferred from homology"/>
<evidence type="ECO:0000256" key="1">
    <source>
        <dbReference type="ARBA" id="ARBA00004496"/>
    </source>
</evidence>
<dbReference type="PANTHER" id="PTHR33602">
    <property type="entry name" value="REGULATORY PROTEIN RECX FAMILY PROTEIN"/>
    <property type="match status" value="1"/>
</dbReference>
<evidence type="ECO:0000256" key="2">
    <source>
        <dbReference type="ARBA" id="ARBA00009695"/>
    </source>
</evidence>
<dbReference type="GO" id="GO:0005737">
    <property type="term" value="C:cytoplasm"/>
    <property type="evidence" value="ECO:0007669"/>
    <property type="project" value="UniProtKB-SubCell"/>
</dbReference>
<evidence type="ECO:0000313" key="7">
    <source>
        <dbReference type="EMBL" id="KAK1311116.1"/>
    </source>
</evidence>
<gene>
    <name evidence="7" type="ORF">QJS10_CPA08g01853</name>
</gene>
<keyword evidence="8" id="KW-1185">Reference proteome</keyword>
<dbReference type="Proteomes" id="UP001180020">
    <property type="component" value="Unassembled WGS sequence"/>
</dbReference>
<dbReference type="InterPro" id="IPR036388">
    <property type="entry name" value="WH-like_DNA-bd_sf"/>
</dbReference>
<keyword evidence="4" id="KW-0963">Cytoplasm</keyword>
<protein>
    <recommendedName>
        <fullName evidence="3">Regulatory protein RecX</fullName>
    </recommendedName>
</protein>
<dbReference type="Gene3D" id="1.10.10.10">
    <property type="entry name" value="Winged helix-like DNA-binding domain superfamily/Winged helix DNA-binding domain"/>
    <property type="match status" value="2"/>
</dbReference>
<dbReference type="InterPro" id="IPR003783">
    <property type="entry name" value="Regulatory_RecX"/>
</dbReference>
<dbReference type="InterPro" id="IPR053924">
    <property type="entry name" value="RecX_HTH_2nd"/>
</dbReference>
<dbReference type="PANTHER" id="PTHR33602:SF1">
    <property type="entry name" value="REGULATORY PROTEIN RECX FAMILY PROTEIN"/>
    <property type="match status" value="1"/>
</dbReference>
<evidence type="ECO:0000313" key="8">
    <source>
        <dbReference type="Proteomes" id="UP001180020"/>
    </source>
</evidence>
<comment type="caution">
    <text evidence="7">The sequence shown here is derived from an EMBL/GenBank/DDBJ whole genome shotgun (WGS) entry which is preliminary data.</text>
</comment>